<accession>A0ABP0SRU0</accession>
<dbReference type="SUPFAM" id="SSF52540">
    <property type="entry name" value="P-loop containing nucleoside triphosphate hydrolases"/>
    <property type="match status" value="1"/>
</dbReference>
<keyword evidence="1" id="KW-0378">Hydrolase</keyword>
<dbReference type="EMBL" id="CAXAMN010028095">
    <property type="protein sequence ID" value="CAK9115108.1"/>
    <property type="molecule type" value="Genomic_DNA"/>
</dbReference>
<protein>
    <recommendedName>
        <fullName evidence="1">ATP-dependent DNA helicase</fullName>
        <ecNumber evidence="1">5.6.2.3</ecNumber>
    </recommendedName>
</protein>
<keyword evidence="1" id="KW-0067">ATP-binding</keyword>
<comment type="similarity">
    <text evidence="1">Belongs to the helicase family.</text>
</comment>
<proteinExistence type="inferred from homology"/>
<keyword evidence="4" id="KW-1185">Reference proteome</keyword>
<keyword evidence="1" id="KW-0234">DNA repair</keyword>
<dbReference type="PANTHER" id="PTHR47642">
    <property type="entry name" value="ATP-DEPENDENT DNA HELICASE"/>
    <property type="match status" value="1"/>
</dbReference>
<evidence type="ECO:0000313" key="3">
    <source>
        <dbReference type="EMBL" id="CAK9115108.1"/>
    </source>
</evidence>
<dbReference type="Gene3D" id="3.40.50.300">
    <property type="entry name" value="P-loop containing nucleotide triphosphate hydrolases"/>
    <property type="match status" value="1"/>
</dbReference>
<dbReference type="InterPro" id="IPR027417">
    <property type="entry name" value="P-loop_NTPase"/>
</dbReference>
<organism evidence="3 4">
    <name type="scientific">Durusdinium trenchii</name>
    <dbReference type="NCBI Taxonomy" id="1381693"/>
    <lineage>
        <taxon>Eukaryota</taxon>
        <taxon>Sar</taxon>
        <taxon>Alveolata</taxon>
        <taxon>Dinophyceae</taxon>
        <taxon>Suessiales</taxon>
        <taxon>Symbiodiniaceae</taxon>
        <taxon>Durusdinium</taxon>
    </lineage>
</organism>
<dbReference type="Pfam" id="PF05970">
    <property type="entry name" value="PIF1"/>
    <property type="match status" value="1"/>
</dbReference>
<keyword evidence="1" id="KW-0233">DNA recombination</keyword>
<dbReference type="EC" id="5.6.2.3" evidence="1"/>
<evidence type="ECO:0000256" key="1">
    <source>
        <dbReference type="RuleBase" id="RU363044"/>
    </source>
</evidence>
<name>A0ABP0SRU0_9DINO</name>
<evidence type="ECO:0000259" key="2">
    <source>
        <dbReference type="Pfam" id="PF05970"/>
    </source>
</evidence>
<dbReference type="InterPro" id="IPR051055">
    <property type="entry name" value="PIF1_helicase"/>
</dbReference>
<keyword evidence="1" id="KW-0227">DNA damage</keyword>
<comment type="cofactor">
    <cofactor evidence="1">
        <name>Mg(2+)</name>
        <dbReference type="ChEBI" id="CHEBI:18420"/>
    </cofactor>
</comment>
<gene>
    <name evidence="3" type="ORF">CCMP2556_LOCUS53212</name>
</gene>
<comment type="caution">
    <text evidence="3">The sequence shown here is derived from an EMBL/GenBank/DDBJ whole genome shotgun (WGS) entry which is preliminary data.</text>
</comment>
<keyword evidence="1" id="KW-0547">Nucleotide-binding</keyword>
<evidence type="ECO:0000313" key="4">
    <source>
        <dbReference type="Proteomes" id="UP001642484"/>
    </source>
</evidence>
<reference evidence="3 4" key="1">
    <citation type="submission" date="2024-02" db="EMBL/GenBank/DDBJ databases">
        <authorList>
            <person name="Chen Y."/>
            <person name="Shah S."/>
            <person name="Dougan E. K."/>
            <person name="Thang M."/>
            <person name="Chan C."/>
        </authorList>
    </citation>
    <scope>NUCLEOTIDE SEQUENCE [LARGE SCALE GENOMIC DNA]</scope>
</reference>
<dbReference type="Proteomes" id="UP001642484">
    <property type="component" value="Unassembled WGS sequence"/>
</dbReference>
<comment type="catalytic activity">
    <reaction evidence="1">
        <text>ATP + H2O = ADP + phosphate + H(+)</text>
        <dbReference type="Rhea" id="RHEA:13065"/>
        <dbReference type="ChEBI" id="CHEBI:15377"/>
        <dbReference type="ChEBI" id="CHEBI:15378"/>
        <dbReference type="ChEBI" id="CHEBI:30616"/>
        <dbReference type="ChEBI" id="CHEBI:43474"/>
        <dbReference type="ChEBI" id="CHEBI:456216"/>
        <dbReference type="EC" id="5.6.2.3"/>
    </reaction>
</comment>
<dbReference type="PANTHER" id="PTHR47642:SF5">
    <property type="entry name" value="ATP-DEPENDENT DNA HELICASE"/>
    <property type="match status" value="1"/>
</dbReference>
<sequence>MWEVVGGGDKGGILVRAGQGTSSEQLPERLSTGAIVEELELAGERLHYKLVTGQGPASGWVSVTLKDKALLIRKDSPATEPEAVPLGRDEELRDGDYFVTLGPIFKKAGTDPETQKIVQLNRKVGAIVHTTGKIWKGPTGGFWVELDVSQGDSGAGEKPGYVMIDAAGFGTPGPCLQKASPEAGDGRWRSDYNPGQGLDSASLLKSARRKRRTGAVREQARVWEPHVEMKIVDVARRMQCVESWANSLSHGCCNAKQAELCAKVAGQVTQEMGVEGPDVGEPLRWAVHGGPGTGKSYVLNLIRQQLFEDILQWKQGDQFQVVTLQAVMANDLNGDTIHHAFGLNWQGTGDERISGHRLLDLSVQALRLRWLIIDEISMVSAELLARLELRCRELVRDLAPGKYAKERANARPFGGLNVILAGDLWQLPPPRGTFLGEVPWEWLTQGKAAVQACGMRPKSLVMVVQTALLQDFLVYSKTTGAEMRIVLAMLFQLKAKQALTDLGAAIRMTNLQVSTWDS</sequence>
<keyword evidence="1" id="KW-0347">Helicase</keyword>
<feature type="domain" description="DNA helicase Pif1-like DEAD-box helicase" evidence="2">
    <location>
        <begin position="287"/>
        <end position="429"/>
    </location>
</feature>
<dbReference type="InterPro" id="IPR010285">
    <property type="entry name" value="DNA_helicase_pif1-like_DEAD"/>
</dbReference>